<proteinExistence type="predicted"/>
<dbReference type="OrthoDB" id="7644395at2"/>
<accession>A0A1I3HS52</accession>
<gene>
    <name evidence="1" type="ORF">SAMN04488095_0695</name>
</gene>
<dbReference type="RefSeq" id="WP_092777141.1">
    <property type="nucleotide sequence ID" value="NZ_FORA01000001.1"/>
</dbReference>
<dbReference type="InterPro" id="IPR021508">
    <property type="entry name" value="Gp17-like"/>
</dbReference>
<sequence>MTYALGECLQVAVYGRLSGDAELNTLISGAVFDAVPETTPDLFVALGAERAVGRSDATAGGAVHDFQVSVVTRRDGYLAAKAAAARVSDLLVGADIPLTRGRLISLRFLRADARRDKTAGTRRIDLRFRARLDDQGQ</sequence>
<dbReference type="Gene3D" id="3.30.2000.30">
    <property type="match status" value="1"/>
</dbReference>
<evidence type="ECO:0000313" key="1">
    <source>
        <dbReference type="EMBL" id="SFI38555.1"/>
    </source>
</evidence>
<evidence type="ECO:0008006" key="3">
    <source>
        <dbReference type="Google" id="ProtNLM"/>
    </source>
</evidence>
<dbReference type="STRING" id="390807.SAMN04488095_0695"/>
<reference evidence="1 2" key="1">
    <citation type="submission" date="2016-10" db="EMBL/GenBank/DDBJ databases">
        <authorList>
            <person name="de Groot N.N."/>
        </authorList>
    </citation>
    <scope>NUCLEOTIDE SEQUENCE [LARGE SCALE GENOMIC DNA]</scope>
    <source>
        <strain evidence="1 2">DSM 19073</strain>
    </source>
</reference>
<organism evidence="1 2">
    <name type="scientific">Jannaschia pohangensis</name>
    <dbReference type="NCBI Taxonomy" id="390807"/>
    <lineage>
        <taxon>Bacteria</taxon>
        <taxon>Pseudomonadati</taxon>
        <taxon>Pseudomonadota</taxon>
        <taxon>Alphaproteobacteria</taxon>
        <taxon>Rhodobacterales</taxon>
        <taxon>Roseobacteraceae</taxon>
        <taxon>Jannaschia</taxon>
    </lineage>
</organism>
<protein>
    <recommendedName>
        <fullName evidence="3">Gene transfer agent protein</fullName>
    </recommendedName>
</protein>
<dbReference type="Pfam" id="PF11367">
    <property type="entry name" value="Tail_completion_gp17"/>
    <property type="match status" value="1"/>
</dbReference>
<dbReference type="InterPro" id="IPR053745">
    <property type="entry name" value="Viral_Tail_Comp_sf"/>
</dbReference>
<keyword evidence="2" id="KW-1185">Reference proteome</keyword>
<name>A0A1I3HS52_9RHOB</name>
<dbReference type="EMBL" id="FORA01000001">
    <property type="protein sequence ID" value="SFI38555.1"/>
    <property type="molecule type" value="Genomic_DNA"/>
</dbReference>
<evidence type="ECO:0000313" key="2">
    <source>
        <dbReference type="Proteomes" id="UP000199110"/>
    </source>
</evidence>
<dbReference type="AlphaFoldDB" id="A0A1I3HS52"/>
<dbReference type="Proteomes" id="UP000199110">
    <property type="component" value="Unassembled WGS sequence"/>
</dbReference>